<evidence type="ECO:0000313" key="8">
    <source>
        <dbReference type="EMBL" id="MBG6089612.1"/>
    </source>
</evidence>
<keyword evidence="3" id="KW-0233">DNA recombination</keyword>
<keyword evidence="9" id="KW-1185">Reference proteome</keyword>
<evidence type="ECO:0000313" key="9">
    <source>
        <dbReference type="Proteomes" id="UP000614047"/>
    </source>
</evidence>
<evidence type="ECO:0000259" key="7">
    <source>
        <dbReference type="PROSITE" id="PS51900"/>
    </source>
</evidence>
<dbReference type="InterPro" id="IPR010998">
    <property type="entry name" value="Integrase_recombinase_N"/>
</dbReference>
<dbReference type="InterPro" id="IPR050090">
    <property type="entry name" value="Tyrosine_recombinase_XerCD"/>
</dbReference>
<evidence type="ECO:0000256" key="3">
    <source>
        <dbReference type="ARBA" id="ARBA00023172"/>
    </source>
</evidence>
<gene>
    <name evidence="8" type="ORF">IW256_003725</name>
</gene>
<dbReference type="InterPro" id="IPR044068">
    <property type="entry name" value="CB"/>
</dbReference>
<dbReference type="CDD" id="cd00397">
    <property type="entry name" value="DNA_BRE_C"/>
    <property type="match status" value="1"/>
</dbReference>
<dbReference type="Gene3D" id="1.10.443.10">
    <property type="entry name" value="Intergrase catalytic core"/>
    <property type="match status" value="1"/>
</dbReference>
<dbReference type="InterPro" id="IPR004107">
    <property type="entry name" value="Integrase_SAM-like_N"/>
</dbReference>
<dbReference type="PANTHER" id="PTHR30349:SF81">
    <property type="entry name" value="TYROSINE RECOMBINASE XERC"/>
    <property type="match status" value="1"/>
</dbReference>
<dbReference type="GO" id="GO:0006310">
    <property type="term" value="P:DNA recombination"/>
    <property type="evidence" value="ECO:0007669"/>
    <property type="project" value="UniProtKB-KW"/>
</dbReference>
<proteinExistence type="predicted"/>
<dbReference type="Proteomes" id="UP000614047">
    <property type="component" value="Unassembled WGS sequence"/>
</dbReference>
<dbReference type="InterPro" id="IPR013762">
    <property type="entry name" value="Integrase-like_cat_sf"/>
</dbReference>
<dbReference type="Pfam" id="PF00589">
    <property type="entry name" value="Phage_integrase"/>
    <property type="match status" value="1"/>
</dbReference>
<dbReference type="Pfam" id="PF02899">
    <property type="entry name" value="Phage_int_SAM_1"/>
    <property type="match status" value="1"/>
</dbReference>
<evidence type="ECO:0000256" key="5">
    <source>
        <dbReference type="SAM" id="MobiDB-lite"/>
    </source>
</evidence>
<protein>
    <submittedName>
        <fullName evidence="8">Site-specific recombinase XerD</fullName>
    </submittedName>
</protein>
<dbReference type="PROSITE" id="PS51900">
    <property type="entry name" value="CB"/>
    <property type="match status" value="1"/>
</dbReference>
<evidence type="ECO:0000256" key="4">
    <source>
        <dbReference type="PROSITE-ProRule" id="PRU01248"/>
    </source>
</evidence>
<dbReference type="PROSITE" id="PS51898">
    <property type="entry name" value="TYR_RECOMBINASE"/>
    <property type="match status" value="1"/>
</dbReference>
<dbReference type="InterPro" id="IPR002104">
    <property type="entry name" value="Integrase_catalytic"/>
</dbReference>
<name>A0A931GJV3_9ACTN</name>
<evidence type="ECO:0000256" key="2">
    <source>
        <dbReference type="ARBA" id="ARBA00023125"/>
    </source>
</evidence>
<keyword evidence="1" id="KW-0229">DNA integration</keyword>
<dbReference type="GO" id="GO:0015074">
    <property type="term" value="P:DNA integration"/>
    <property type="evidence" value="ECO:0007669"/>
    <property type="project" value="UniProtKB-KW"/>
</dbReference>
<dbReference type="GO" id="GO:0003677">
    <property type="term" value="F:DNA binding"/>
    <property type="evidence" value="ECO:0007669"/>
    <property type="project" value="UniProtKB-UniRule"/>
</dbReference>
<reference evidence="8" key="1">
    <citation type="submission" date="2020-11" db="EMBL/GenBank/DDBJ databases">
        <title>Sequencing the genomes of 1000 actinobacteria strains.</title>
        <authorList>
            <person name="Klenk H.-P."/>
        </authorList>
    </citation>
    <scope>NUCLEOTIDE SEQUENCE</scope>
    <source>
        <strain evidence="8">DSM 43175</strain>
    </source>
</reference>
<feature type="region of interest" description="Disordered" evidence="5">
    <location>
        <begin position="249"/>
        <end position="281"/>
    </location>
</feature>
<dbReference type="Gene3D" id="1.10.150.130">
    <property type="match status" value="1"/>
</dbReference>
<feature type="region of interest" description="Disordered" evidence="5">
    <location>
        <begin position="184"/>
        <end position="205"/>
    </location>
</feature>
<comment type="caution">
    <text evidence="8">The sequence shown here is derived from an EMBL/GenBank/DDBJ whole genome shotgun (WGS) entry which is preliminary data.</text>
</comment>
<dbReference type="SUPFAM" id="SSF56349">
    <property type="entry name" value="DNA breaking-rejoining enzymes"/>
    <property type="match status" value="1"/>
</dbReference>
<dbReference type="AlphaFoldDB" id="A0A931GJV3"/>
<sequence>MTDWLAFCAQARVDPLRQARRAHVDAWVQQLRTRPVRGGRPPSQATLARRLSTVSSFYRYTVTEGPRLLGAAHYTRLGLLDHNPAATPARPRVSDQPKGRGLDRHEFAALLEAAAAAGHRDAAVTCLLGRNGLRVSSVCTADVDSLGRQGRHRILTYWLKRDRTQQTALSFTTWTAIEGHLYDRDTGAHPEQHQPGQPRPLILSNDGARLDRFQVDRIVKRLARAAGLEQPRTVTPHSLRRAFITHARRAGAEPEHVQDAADHQDPRTTRRYQQADDRFDHSPTYLLEQYLSPYGQPRG</sequence>
<dbReference type="InterPro" id="IPR011010">
    <property type="entry name" value="DNA_brk_join_enz"/>
</dbReference>
<organism evidence="8 9">
    <name type="scientific">Actinomadura viridis</name>
    <dbReference type="NCBI Taxonomy" id="58110"/>
    <lineage>
        <taxon>Bacteria</taxon>
        <taxon>Bacillati</taxon>
        <taxon>Actinomycetota</taxon>
        <taxon>Actinomycetes</taxon>
        <taxon>Streptosporangiales</taxon>
        <taxon>Thermomonosporaceae</taxon>
        <taxon>Actinomadura</taxon>
    </lineage>
</organism>
<feature type="domain" description="Tyr recombinase" evidence="6">
    <location>
        <begin position="97"/>
        <end position="287"/>
    </location>
</feature>
<dbReference type="PANTHER" id="PTHR30349">
    <property type="entry name" value="PHAGE INTEGRASE-RELATED"/>
    <property type="match status" value="1"/>
</dbReference>
<dbReference type="EMBL" id="JADOUA010000001">
    <property type="protein sequence ID" value="MBG6089612.1"/>
    <property type="molecule type" value="Genomic_DNA"/>
</dbReference>
<keyword evidence="2 4" id="KW-0238">DNA-binding</keyword>
<evidence type="ECO:0000259" key="6">
    <source>
        <dbReference type="PROSITE" id="PS51898"/>
    </source>
</evidence>
<accession>A0A931GJV3</accession>
<evidence type="ECO:0000256" key="1">
    <source>
        <dbReference type="ARBA" id="ARBA00022908"/>
    </source>
</evidence>
<feature type="compositionally biased region" description="Basic and acidic residues" evidence="5">
    <location>
        <begin position="250"/>
        <end position="281"/>
    </location>
</feature>
<feature type="domain" description="Core-binding (CB)" evidence="7">
    <location>
        <begin position="1"/>
        <end position="62"/>
    </location>
</feature>